<gene>
    <name evidence="3" type="ORF">BN85403530</name>
</gene>
<comment type="function">
    <text evidence="1">May bind long-chain fatty acids, such as palmitate, and may play a role in lipid transport or fatty acid metabolism.</text>
</comment>
<keyword evidence="4" id="KW-1185">Reference proteome</keyword>
<dbReference type="InterPro" id="IPR003797">
    <property type="entry name" value="DegV"/>
</dbReference>
<dbReference type="RefSeq" id="WP_026656523.1">
    <property type="nucleotide sequence ID" value="NC_022538.1"/>
</dbReference>
<dbReference type="Gene3D" id="3.30.1180.10">
    <property type="match status" value="1"/>
</dbReference>
<dbReference type="Pfam" id="PF02645">
    <property type="entry name" value="DegV"/>
    <property type="match status" value="1"/>
</dbReference>
<dbReference type="AlphaFoldDB" id="U4KP09"/>
<reference evidence="3 4" key="1">
    <citation type="journal article" date="2013" name="J. Mol. Microbiol. Biotechnol.">
        <title>Analysis of the Complete Genomes of Acholeplasma brassicae , A. palmae and A. laidlawii and Their Comparison to the Obligate Parasites from ' Candidatus Phytoplasma'.</title>
        <authorList>
            <person name="Kube M."/>
            <person name="Siewert C."/>
            <person name="Migdoll A.M."/>
            <person name="Duduk B."/>
            <person name="Holz S."/>
            <person name="Rabus R."/>
            <person name="Seemuller E."/>
            <person name="Mitrovic J."/>
            <person name="Muller I."/>
            <person name="Buttner C."/>
            <person name="Reinhardt R."/>
        </authorList>
    </citation>
    <scope>NUCLEOTIDE SEQUENCE [LARGE SCALE GENOMIC DNA]</scope>
    <source>
        <strain evidence="3 4">J233</strain>
    </source>
</reference>
<dbReference type="PROSITE" id="PS51482">
    <property type="entry name" value="DEGV"/>
    <property type="match status" value="1"/>
</dbReference>
<dbReference type="PANTHER" id="PTHR33434">
    <property type="entry name" value="DEGV DOMAIN-CONTAINING PROTEIN DR_1986-RELATED"/>
    <property type="match status" value="1"/>
</dbReference>
<dbReference type="InterPro" id="IPR050270">
    <property type="entry name" value="DegV_domain_contain"/>
</dbReference>
<dbReference type="KEGG" id="apal:BN85403530"/>
<organism evidence="3 4">
    <name type="scientific">Alteracholeplasma palmae (strain ATCC 49389 / J233)</name>
    <name type="common">Acholeplasma palmae</name>
    <dbReference type="NCBI Taxonomy" id="1318466"/>
    <lineage>
        <taxon>Bacteria</taxon>
        <taxon>Bacillati</taxon>
        <taxon>Mycoplasmatota</taxon>
        <taxon>Mollicutes</taxon>
        <taxon>Acholeplasmatales</taxon>
        <taxon>Acholeplasmataceae</taxon>
        <taxon>Acholeplasma</taxon>
    </lineage>
</organism>
<dbReference type="HOGENOM" id="CLU_048251_4_3_14"/>
<evidence type="ECO:0008006" key="5">
    <source>
        <dbReference type="Google" id="ProtNLM"/>
    </source>
</evidence>
<evidence type="ECO:0000313" key="3">
    <source>
        <dbReference type="EMBL" id="CCV63930.1"/>
    </source>
</evidence>
<dbReference type="SUPFAM" id="SSF82549">
    <property type="entry name" value="DAK1/DegV-like"/>
    <property type="match status" value="1"/>
</dbReference>
<dbReference type="EMBL" id="FO681347">
    <property type="protein sequence ID" value="CCV63930.1"/>
    <property type="molecule type" value="Genomic_DNA"/>
</dbReference>
<evidence type="ECO:0000256" key="2">
    <source>
        <dbReference type="ARBA" id="ARBA00023121"/>
    </source>
</evidence>
<dbReference type="GO" id="GO:0008289">
    <property type="term" value="F:lipid binding"/>
    <property type="evidence" value="ECO:0007669"/>
    <property type="project" value="UniProtKB-KW"/>
</dbReference>
<dbReference type="OrthoDB" id="384457at2"/>
<dbReference type="InterPro" id="IPR043168">
    <property type="entry name" value="DegV_C"/>
</dbReference>
<dbReference type="Proteomes" id="UP000032740">
    <property type="component" value="Chromosome"/>
</dbReference>
<dbReference type="STRING" id="1318466.BN85403530"/>
<dbReference type="PANTHER" id="PTHR33434:SF3">
    <property type="entry name" value="DEGV DOMAIN-CONTAINING PROTEIN YITS"/>
    <property type="match status" value="1"/>
</dbReference>
<proteinExistence type="predicted"/>
<evidence type="ECO:0000313" key="4">
    <source>
        <dbReference type="Proteomes" id="UP000032740"/>
    </source>
</evidence>
<keyword evidence="2" id="KW-0446">Lipid-binding</keyword>
<name>U4KP09_ALTPJ</name>
<sequence>MIKVVVDSTSDLKPEYLKENDIKMIPLQVFVEGKEYLDKTNIDVKEVYQYIRENKNIKTSLPRYQDLYEVFESYAKINQPFIFFAFSKEMSGTYNAAHTVLAEIKEIYPDAKIAIIDSKTGSLSSSIIVFKLVDKIKAGASFDEAVDYANKLTYETGFIFMVNDLSQLVKGGRVSKVKALVSNVLKIHPILKIEEGKINNFKNVIGYKRTITELIKEAKKMIQDTSQTIYISYADNAELAYEVRDLLEKELGCKDFYFDAIGSVFAAHLGLGSVGISFFK</sequence>
<evidence type="ECO:0000256" key="1">
    <source>
        <dbReference type="ARBA" id="ARBA00003238"/>
    </source>
</evidence>
<protein>
    <recommendedName>
        <fullName evidence="5">DegV family protein</fullName>
    </recommendedName>
</protein>
<dbReference type="NCBIfam" id="TIGR00762">
    <property type="entry name" value="DegV"/>
    <property type="match status" value="1"/>
</dbReference>
<accession>U4KP09</accession>
<dbReference type="Gene3D" id="3.40.50.10170">
    <property type="match status" value="1"/>
</dbReference>